<comment type="caution">
    <text evidence="2">The sequence shown here is derived from an EMBL/GenBank/DDBJ whole genome shotgun (WGS) entry which is preliminary data.</text>
</comment>
<organism evidence="2 3">
    <name type="scientific">Streptosporangium longisporum</name>
    <dbReference type="NCBI Taxonomy" id="46187"/>
    <lineage>
        <taxon>Bacteria</taxon>
        <taxon>Bacillati</taxon>
        <taxon>Actinomycetota</taxon>
        <taxon>Actinomycetes</taxon>
        <taxon>Streptosporangiales</taxon>
        <taxon>Streptosporangiaceae</taxon>
        <taxon>Streptosporangium</taxon>
    </lineage>
</organism>
<dbReference type="Proteomes" id="UP001499930">
    <property type="component" value="Unassembled WGS sequence"/>
</dbReference>
<evidence type="ECO:0000313" key="3">
    <source>
        <dbReference type="Proteomes" id="UP001499930"/>
    </source>
</evidence>
<feature type="domain" description="HTH cro/C1-type" evidence="1">
    <location>
        <begin position="72"/>
        <end position="127"/>
    </location>
</feature>
<dbReference type="SUPFAM" id="SSF47413">
    <property type="entry name" value="lambda repressor-like DNA-binding domains"/>
    <property type="match status" value="1"/>
</dbReference>
<evidence type="ECO:0000313" key="2">
    <source>
        <dbReference type="EMBL" id="GAA2990500.1"/>
    </source>
</evidence>
<dbReference type="CDD" id="cd00093">
    <property type="entry name" value="HTH_XRE"/>
    <property type="match status" value="1"/>
</dbReference>
<sequence>MADTPDVAERLTPQQVIAQALLRFASEGGFDETELAEKTALDVADDVAHALQAAGHKIITGEVPAEIRLLTAVRAAVDNSGIRHVHLARTIGLTTKHLSALLTGKTPLSISWAEQIVAACGLSLDIRVGSEMEAPDA</sequence>
<accession>A0ABN3XSL9</accession>
<dbReference type="RefSeq" id="WP_344888426.1">
    <property type="nucleotide sequence ID" value="NZ_BAAAWD010000004.1"/>
</dbReference>
<proteinExistence type="predicted"/>
<dbReference type="SMART" id="SM00530">
    <property type="entry name" value="HTH_XRE"/>
    <property type="match status" value="1"/>
</dbReference>
<keyword evidence="3" id="KW-1185">Reference proteome</keyword>
<gene>
    <name evidence="2" type="ORF">GCM10017559_08150</name>
</gene>
<dbReference type="EMBL" id="BAAAWD010000004">
    <property type="protein sequence ID" value="GAA2990500.1"/>
    <property type="molecule type" value="Genomic_DNA"/>
</dbReference>
<name>A0ABN3XSL9_9ACTN</name>
<protein>
    <recommendedName>
        <fullName evidence="1">HTH cro/C1-type domain-containing protein</fullName>
    </recommendedName>
</protein>
<reference evidence="2 3" key="1">
    <citation type="journal article" date="2019" name="Int. J. Syst. Evol. Microbiol.">
        <title>The Global Catalogue of Microorganisms (GCM) 10K type strain sequencing project: providing services to taxonomists for standard genome sequencing and annotation.</title>
        <authorList>
            <consortium name="The Broad Institute Genomics Platform"/>
            <consortium name="The Broad Institute Genome Sequencing Center for Infectious Disease"/>
            <person name="Wu L."/>
            <person name="Ma J."/>
        </authorList>
    </citation>
    <scope>NUCLEOTIDE SEQUENCE [LARGE SCALE GENOMIC DNA]</scope>
    <source>
        <strain evidence="2 3">JCM 3106</strain>
    </source>
</reference>
<dbReference type="Gene3D" id="1.10.260.40">
    <property type="entry name" value="lambda repressor-like DNA-binding domains"/>
    <property type="match status" value="1"/>
</dbReference>
<dbReference type="InterPro" id="IPR001387">
    <property type="entry name" value="Cro/C1-type_HTH"/>
</dbReference>
<evidence type="ECO:0000259" key="1">
    <source>
        <dbReference type="SMART" id="SM00530"/>
    </source>
</evidence>
<dbReference type="InterPro" id="IPR010982">
    <property type="entry name" value="Lambda_DNA-bd_dom_sf"/>
</dbReference>